<dbReference type="InterPro" id="IPR011095">
    <property type="entry name" value="Dala_Dala_lig_C"/>
</dbReference>
<dbReference type="STRING" id="538381.GCA_001696535_04135"/>
<keyword evidence="1 4" id="KW-0436">Ligase</keyword>
<protein>
    <submittedName>
        <fullName evidence="4">D-alanine-D-alanine ligase</fullName>
    </submittedName>
</protein>
<keyword evidence="2" id="KW-0067">ATP-binding</keyword>
<dbReference type="SUPFAM" id="SSF56059">
    <property type="entry name" value="Glutathione synthetase ATP-binding domain-like"/>
    <property type="match status" value="1"/>
</dbReference>
<dbReference type="GO" id="GO:0005737">
    <property type="term" value="C:cytoplasm"/>
    <property type="evidence" value="ECO:0007669"/>
    <property type="project" value="TreeGrafter"/>
</dbReference>
<dbReference type="GO" id="GO:0046872">
    <property type="term" value="F:metal ion binding"/>
    <property type="evidence" value="ECO:0007669"/>
    <property type="project" value="InterPro"/>
</dbReference>
<evidence type="ECO:0000313" key="4">
    <source>
        <dbReference type="EMBL" id="SOB98920.1"/>
    </source>
</evidence>
<reference evidence="4 5" key="1">
    <citation type="submission" date="2017-08" db="EMBL/GenBank/DDBJ databases">
        <authorList>
            <person name="de Groot N.N."/>
        </authorList>
    </citation>
    <scope>NUCLEOTIDE SEQUENCE [LARGE SCALE GENOMIC DNA]</scope>
    <source>
        <strain evidence="4 5">USBA 352</strain>
    </source>
</reference>
<dbReference type="RefSeq" id="WP_097174209.1">
    <property type="nucleotide sequence ID" value="NZ_OBML01000003.1"/>
</dbReference>
<keyword evidence="5" id="KW-1185">Reference proteome</keyword>
<dbReference type="InterPro" id="IPR011761">
    <property type="entry name" value="ATP-grasp"/>
</dbReference>
<dbReference type="InterPro" id="IPR013651">
    <property type="entry name" value="ATP-grasp_RimK-type"/>
</dbReference>
<dbReference type="Gene3D" id="3.30.470.20">
    <property type="entry name" value="ATP-grasp fold, B domain"/>
    <property type="match status" value="2"/>
</dbReference>
<dbReference type="PANTHER" id="PTHR21621:SF0">
    <property type="entry name" value="BETA-CITRYLGLUTAMATE SYNTHASE B-RELATED"/>
    <property type="match status" value="1"/>
</dbReference>
<accession>A0A285RWK7</accession>
<keyword evidence="2" id="KW-0547">Nucleotide-binding</keyword>
<dbReference type="Pfam" id="PF07478">
    <property type="entry name" value="Dala_Dala_lig_C"/>
    <property type="match status" value="1"/>
</dbReference>
<dbReference type="AlphaFoldDB" id="A0A285RWK7"/>
<dbReference type="EMBL" id="OBML01000003">
    <property type="protein sequence ID" value="SOB98920.1"/>
    <property type="molecule type" value="Genomic_DNA"/>
</dbReference>
<dbReference type="PROSITE" id="PS50975">
    <property type="entry name" value="ATP_GRASP"/>
    <property type="match status" value="1"/>
</dbReference>
<name>A0A285RWK7_9HYPH</name>
<dbReference type="GO" id="GO:0008716">
    <property type="term" value="F:D-alanine-D-alanine ligase activity"/>
    <property type="evidence" value="ECO:0007669"/>
    <property type="project" value="InterPro"/>
</dbReference>
<dbReference type="Proteomes" id="UP000219331">
    <property type="component" value="Unassembled WGS sequence"/>
</dbReference>
<evidence type="ECO:0000256" key="1">
    <source>
        <dbReference type="ARBA" id="ARBA00022598"/>
    </source>
</evidence>
<dbReference type="GO" id="GO:0005524">
    <property type="term" value="F:ATP binding"/>
    <property type="evidence" value="ECO:0007669"/>
    <property type="project" value="UniProtKB-UniRule"/>
</dbReference>
<feature type="domain" description="ATP-grasp" evidence="3">
    <location>
        <begin position="73"/>
        <end position="336"/>
    </location>
</feature>
<dbReference type="PANTHER" id="PTHR21621">
    <property type="entry name" value="RIBOSOMAL PROTEIN S6 MODIFICATION PROTEIN"/>
    <property type="match status" value="1"/>
</dbReference>
<dbReference type="OrthoDB" id="9803907at2"/>
<evidence type="ECO:0000256" key="2">
    <source>
        <dbReference type="PROSITE-ProRule" id="PRU00409"/>
    </source>
</evidence>
<proteinExistence type="predicted"/>
<evidence type="ECO:0000313" key="5">
    <source>
        <dbReference type="Proteomes" id="UP000219331"/>
    </source>
</evidence>
<dbReference type="Pfam" id="PF08443">
    <property type="entry name" value="RimK"/>
    <property type="match status" value="1"/>
</dbReference>
<dbReference type="GO" id="GO:0018169">
    <property type="term" value="F:ribosomal S6-glutamic acid ligase activity"/>
    <property type="evidence" value="ECO:0007669"/>
    <property type="project" value="TreeGrafter"/>
</dbReference>
<gene>
    <name evidence="4" type="ORF">SAMN05421512_10318</name>
</gene>
<dbReference type="GO" id="GO:0009432">
    <property type="term" value="P:SOS response"/>
    <property type="evidence" value="ECO:0007669"/>
    <property type="project" value="TreeGrafter"/>
</dbReference>
<sequence>MSTAEATARRPVFVEILERLAARRGARIETEPLYGYAGAVIDATGRRHFFKGTHFDINRAGAAALARDKDYAGRFLAGAGLATPRGVLLHGARRTVQLSLKNPSVAARLPDRAAAHAFAREVGYPLFAKPNEGSEGDGVTRVGDAAALDLALDTLLALHDRVLVQQAASGEDLRVVVLDGQVKAAFARRPLSVTGDGASPLSALIAARLAEFASEGKGARIAADDPRILSELAASGLGLESVPARGATIALLANANLSTGGSASDITDTLNPAAADAAIRAAAALGLRFAGVDLLVDPGAPPVVLEVNAAPGLAYFHRMGAQAATRVEAIYADLLDALLAS</sequence>
<evidence type="ECO:0000259" key="3">
    <source>
        <dbReference type="PROSITE" id="PS50975"/>
    </source>
</evidence>
<organism evidence="4 5">
    <name type="scientific">Stappia indica</name>
    <dbReference type="NCBI Taxonomy" id="538381"/>
    <lineage>
        <taxon>Bacteria</taxon>
        <taxon>Pseudomonadati</taxon>
        <taxon>Pseudomonadota</taxon>
        <taxon>Alphaproteobacteria</taxon>
        <taxon>Hyphomicrobiales</taxon>
        <taxon>Stappiaceae</taxon>
        <taxon>Stappia</taxon>
    </lineage>
</organism>